<evidence type="ECO:0000313" key="2">
    <source>
        <dbReference type="Proteomes" id="UP000533637"/>
    </source>
</evidence>
<keyword evidence="2" id="KW-1185">Reference proteome</keyword>
<dbReference type="Proteomes" id="UP000533637">
    <property type="component" value="Unassembled WGS sequence"/>
</dbReference>
<comment type="caution">
    <text evidence="1">The sequence shown here is derived from an EMBL/GenBank/DDBJ whole genome shotgun (WGS) entry which is preliminary data.</text>
</comment>
<organism evidence="1 2">
    <name type="scientific">Parabacteroides faecis</name>
    <dbReference type="NCBI Taxonomy" id="1217282"/>
    <lineage>
        <taxon>Bacteria</taxon>
        <taxon>Pseudomonadati</taxon>
        <taxon>Bacteroidota</taxon>
        <taxon>Bacteroidia</taxon>
        <taxon>Bacteroidales</taxon>
        <taxon>Tannerellaceae</taxon>
        <taxon>Parabacteroides</taxon>
    </lineage>
</organism>
<evidence type="ECO:0008006" key="3">
    <source>
        <dbReference type="Google" id="ProtNLM"/>
    </source>
</evidence>
<proteinExistence type="predicted"/>
<name>A0ABR6KKB7_9BACT</name>
<dbReference type="EMBL" id="JACHOC010000003">
    <property type="protein sequence ID" value="MBB4621936.1"/>
    <property type="molecule type" value="Genomic_DNA"/>
</dbReference>
<dbReference type="InterPro" id="IPR025342">
    <property type="entry name" value="DUF4248"/>
</dbReference>
<sequence length="83" mass="9661">MITEEQADQYIPENEHAWGYQELAILYFPNIKPESAARQLRRWIMFSKELVTQLTAYGWKPGRKLLTPKQATCIFRHLGPPGS</sequence>
<gene>
    <name evidence="1" type="ORF">GGQ57_001833</name>
</gene>
<evidence type="ECO:0000313" key="1">
    <source>
        <dbReference type="EMBL" id="MBB4621936.1"/>
    </source>
</evidence>
<dbReference type="RefSeq" id="WP_122353630.1">
    <property type="nucleotide sequence ID" value="NZ_BMPB01000001.1"/>
</dbReference>
<accession>A0ABR6KKB7</accession>
<reference evidence="1 2" key="1">
    <citation type="submission" date="2020-08" db="EMBL/GenBank/DDBJ databases">
        <title>Genomic Encyclopedia of Type Strains, Phase IV (KMG-IV): sequencing the most valuable type-strain genomes for metagenomic binning, comparative biology and taxonomic classification.</title>
        <authorList>
            <person name="Goeker M."/>
        </authorList>
    </citation>
    <scope>NUCLEOTIDE SEQUENCE [LARGE SCALE GENOMIC DNA]</scope>
    <source>
        <strain evidence="1 2">DSM 102983</strain>
    </source>
</reference>
<protein>
    <recommendedName>
        <fullName evidence="3">DUF4248 domain-containing protein</fullName>
    </recommendedName>
</protein>
<dbReference type="Pfam" id="PF14053">
    <property type="entry name" value="DUF4248"/>
    <property type="match status" value="1"/>
</dbReference>